<gene>
    <name evidence="1" type="ORF">L484_008458</name>
</gene>
<dbReference type="AlphaFoldDB" id="W9RQ31"/>
<dbReference type="Proteomes" id="UP000030645">
    <property type="component" value="Unassembled WGS sequence"/>
</dbReference>
<dbReference type="EMBL" id="KE345373">
    <property type="protein sequence ID" value="EXC03126.1"/>
    <property type="molecule type" value="Genomic_DNA"/>
</dbReference>
<accession>W9RQ31</accession>
<organism evidence="1 2">
    <name type="scientific">Morus notabilis</name>
    <dbReference type="NCBI Taxonomy" id="981085"/>
    <lineage>
        <taxon>Eukaryota</taxon>
        <taxon>Viridiplantae</taxon>
        <taxon>Streptophyta</taxon>
        <taxon>Embryophyta</taxon>
        <taxon>Tracheophyta</taxon>
        <taxon>Spermatophyta</taxon>
        <taxon>Magnoliopsida</taxon>
        <taxon>eudicotyledons</taxon>
        <taxon>Gunneridae</taxon>
        <taxon>Pentapetalae</taxon>
        <taxon>rosids</taxon>
        <taxon>fabids</taxon>
        <taxon>Rosales</taxon>
        <taxon>Moraceae</taxon>
        <taxon>Moreae</taxon>
        <taxon>Morus</taxon>
    </lineage>
</organism>
<name>W9RQ31_9ROSA</name>
<evidence type="ECO:0000313" key="1">
    <source>
        <dbReference type="EMBL" id="EXC03126.1"/>
    </source>
</evidence>
<evidence type="ECO:0000313" key="2">
    <source>
        <dbReference type="Proteomes" id="UP000030645"/>
    </source>
</evidence>
<proteinExistence type="predicted"/>
<sequence length="93" mass="10497">MDGIAGTKRPRFIEEDDGLASLADMEAAFSGSHHHHQNHTFYSQPLYYSRQSSFRSLPTTPFASLSSSSSFLPRSGGTRFYDTRFEGHQPHFL</sequence>
<protein>
    <submittedName>
        <fullName evidence="1">Uncharacterized protein</fullName>
    </submittedName>
</protein>
<keyword evidence="2" id="KW-1185">Reference proteome</keyword>
<reference evidence="2" key="1">
    <citation type="submission" date="2013-01" db="EMBL/GenBank/DDBJ databases">
        <title>Draft Genome Sequence of a Mulberry Tree, Morus notabilis C.K. Schneid.</title>
        <authorList>
            <person name="He N."/>
            <person name="Zhao S."/>
        </authorList>
    </citation>
    <scope>NUCLEOTIDE SEQUENCE</scope>
</reference>